<evidence type="ECO:0000259" key="7">
    <source>
        <dbReference type="Pfam" id="PF13086"/>
    </source>
</evidence>
<dbReference type="InterPro" id="IPR047187">
    <property type="entry name" value="SF1_C_Upf1"/>
</dbReference>
<dbReference type="GO" id="GO:0005694">
    <property type="term" value="C:chromosome"/>
    <property type="evidence" value="ECO:0007669"/>
    <property type="project" value="InterPro"/>
</dbReference>
<name>A0A1F6BUS4_9BACT</name>
<dbReference type="Pfam" id="PF01396">
    <property type="entry name" value="Zn_ribbon_Top1"/>
    <property type="match status" value="1"/>
</dbReference>
<dbReference type="STRING" id="1798474.A2118_00885"/>
<accession>A0A1F6BUS4</accession>
<evidence type="ECO:0000256" key="4">
    <source>
        <dbReference type="ARBA" id="ARBA00022806"/>
    </source>
</evidence>
<dbReference type="InterPro" id="IPR041679">
    <property type="entry name" value="DNA2/NAM7-like_C"/>
</dbReference>
<dbReference type="EMBL" id="MFKN01000028">
    <property type="protein sequence ID" value="OGG40578.1"/>
    <property type="molecule type" value="Genomic_DNA"/>
</dbReference>
<gene>
    <name evidence="9" type="ORF">A2118_00885</name>
</gene>
<dbReference type="Gene3D" id="3.30.65.10">
    <property type="entry name" value="Bacterial Topoisomerase I, domain 1"/>
    <property type="match status" value="1"/>
</dbReference>
<dbReference type="GO" id="GO:0016787">
    <property type="term" value="F:hydrolase activity"/>
    <property type="evidence" value="ECO:0007669"/>
    <property type="project" value="UniProtKB-KW"/>
</dbReference>
<feature type="domain" description="DNA2/NAM7 helicase helicase" evidence="7">
    <location>
        <begin position="450"/>
        <end position="585"/>
    </location>
</feature>
<dbReference type="CDD" id="cd18808">
    <property type="entry name" value="SF1_C_Upf1"/>
    <property type="match status" value="1"/>
</dbReference>
<evidence type="ECO:0008006" key="11">
    <source>
        <dbReference type="Google" id="ProtNLM"/>
    </source>
</evidence>
<dbReference type="SUPFAM" id="SSF52540">
    <property type="entry name" value="P-loop containing nucleoside triphosphate hydrolases"/>
    <property type="match status" value="1"/>
</dbReference>
<reference evidence="9 10" key="1">
    <citation type="journal article" date="2016" name="Nat. Commun.">
        <title>Thousands of microbial genomes shed light on interconnected biogeochemical processes in an aquifer system.</title>
        <authorList>
            <person name="Anantharaman K."/>
            <person name="Brown C.T."/>
            <person name="Hug L.A."/>
            <person name="Sharon I."/>
            <person name="Castelle C.J."/>
            <person name="Probst A.J."/>
            <person name="Thomas B.C."/>
            <person name="Singh A."/>
            <person name="Wilkins M.J."/>
            <person name="Karaoz U."/>
            <person name="Brodie E.L."/>
            <person name="Williams K.H."/>
            <person name="Hubbard S.S."/>
            <person name="Banfield J.F."/>
        </authorList>
    </citation>
    <scope>NUCLEOTIDE SEQUENCE [LARGE SCALE GENOMIC DNA]</scope>
</reference>
<dbReference type="GO" id="GO:0005524">
    <property type="term" value="F:ATP binding"/>
    <property type="evidence" value="ECO:0007669"/>
    <property type="project" value="UniProtKB-KW"/>
</dbReference>
<organism evidence="9 10">
    <name type="scientific">Candidatus Kaiserbacteria bacterium GWA2_50_9</name>
    <dbReference type="NCBI Taxonomy" id="1798474"/>
    <lineage>
        <taxon>Bacteria</taxon>
        <taxon>Candidatus Kaiseribacteriota</taxon>
    </lineage>
</organism>
<dbReference type="Gene3D" id="3.40.50.300">
    <property type="entry name" value="P-loop containing nucleotide triphosphate hydrolases"/>
    <property type="match status" value="3"/>
</dbReference>
<proteinExistence type="inferred from homology"/>
<keyword evidence="4" id="KW-0347">Helicase</keyword>
<dbReference type="PANTHER" id="PTHR43788:SF8">
    <property type="entry name" value="DNA-BINDING PROTEIN SMUBP-2"/>
    <property type="match status" value="1"/>
</dbReference>
<keyword evidence="3" id="KW-0378">Hydrolase</keyword>
<comment type="caution">
    <text evidence="9">The sequence shown here is derived from an EMBL/GenBank/DDBJ whole genome shotgun (WGS) entry which is preliminary data.</text>
</comment>
<dbReference type="GO" id="GO:0043139">
    <property type="term" value="F:5'-3' DNA helicase activity"/>
    <property type="evidence" value="ECO:0007669"/>
    <property type="project" value="TreeGrafter"/>
</dbReference>
<keyword evidence="2" id="KW-0547">Nucleotide-binding</keyword>
<evidence type="ECO:0000259" key="8">
    <source>
        <dbReference type="Pfam" id="PF13087"/>
    </source>
</evidence>
<evidence type="ECO:0000313" key="10">
    <source>
        <dbReference type="Proteomes" id="UP000179014"/>
    </source>
</evidence>
<dbReference type="InterPro" id="IPR013498">
    <property type="entry name" value="Topo_IA_Znf"/>
</dbReference>
<dbReference type="Pfam" id="PF13087">
    <property type="entry name" value="AAA_12"/>
    <property type="match status" value="1"/>
</dbReference>
<evidence type="ECO:0000256" key="3">
    <source>
        <dbReference type="ARBA" id="ARBA00022801"/>
    </source>
</evidence>
<evidence type="ECO:0000313" key="9">
    <source>
        <dbReference type="EMBL" id="OGG40578.1"/>
    </source>
</evidence>
<dbReference type="GO" id="GO:0003916">
    <property type="term" value="F:DNA topoisomerase activity"/>
    <property type="evidence" value="ECO:0007669"/>
    <property type="project" value="InterPro"/>
</dbReference>
<dbReference type="InterPro" id="IPR050534">
    <property type="entry name" value="Coronavir_polyprotein_1ab"/>
</dbReference>
<feature type="domain" description="DNA2/NAM7 helicase-like C-terminal" evidence="8">
    <location>
        <begin position="1050"/>
        <end position="1230"/>
    </location>
</feature>
<dbReference type="InterPro" id="IPR027417">
    <property type="entry name" value="P-loop_NTPase"/>
</dbReference>
<dbReference type="Proteomes" id="UP000179014">
    <property type="component" value="Unassembled WGS sequence"/>
</dbReference>
<keyword evidence="5" id="KW-0067">ATP-binding</keyword>
<dbReference type="GO" id="GO:0003677">
    <property type="term" value="F:DNA binding"/>
    <property type="evidence" value="ECO:0007669"/>
    <property type="project" value="InterPro"/>
</dbReference>
<comment type="similarity">
    <text evidence="1">Belongs to the DNA2/NAM7 helicase family.</text>
</comment>
<feature type="domain" description="DNA2/NAM7 helicase helicase" evidence="7">
    <location>
        <begin position="940"/>
        <end position="993"/>
    </location>
</feature>
<evidence type="ECO:0000256" key="5">
    <source>
        <dbReference type="ARBA" id="ARBA00022840"/>
    </source>
</evidence>
<evidence type="ECO:0000256" key="2">
    <source>
        <dbReference type="ARBA" id="ARBA00022741"/>
    </source>
</evidence>
<feature type="domain" description="DNA topoisomerase type IA zn finger" evidence="6">
    <location>
        <begin position="1482"/>
        <end position="1518"/>
    </location>
</feature>
<sequence length="1522" mass="175038">MTPATETKDGGLLFFKEVAKYFMDFLETDFHKRKFPRRTIKFRNSDNLLIGVNLQKYETFNKLVWKLVNKNFDKEVLNKIGKGVYKTNLPKNLRDLVKLQVGKITVGQVNALITDIANEIEKSGTLHEKEYDVALTTAIEAAASIIHSEFVDPFIQSIEQTLQNLHLGDADDIYLVEQELTTVLVSQIENKISEILNLYIAKQKVNLEKELKSTLVLADVKGTLLSFFENLQVADLFAEVFEMERNRSILDKQDFYLYFGDISFQNVKYPIFYIPVNVTRQEDTLFFDFDAQVYINKRAIEFIAQEYNTLKGTKGGIKSISERIIYLAQHSEDLENVLTEILTEIGNFFEITSKINFSDGKEMLAKGASVRISNSCYISLFEKSDEALVNDYEEILQQLGEEGGALAGAFNQLLADFLQKNPEPCNPVVEEEWDNTETPERLVFPSTIPLNAEQLQILSAIRRDNCKYLIVEGPPGTGKSHTITAIIFDAVLKQKSVLVLSDKKEALDVVEKNITETMNKVRYDKNFQNPILRLGKTGNTYGQILAKSTIEGIKTHYRAVKKDHEMIEQNIEKSTNSLREDLEAEIIAYGDINLPEIKELVGLENVLKKEDLVFDLDEALQDEHSPLELSELRFRVEHLKQTYNGESFDKLLALVGIKHTDIKTLAEYENLLRFLAATSDSIKKLNETFKGDVGVVCDFFSFSETEIAELRKYVKEYEDQKLFLVGYLFSRDKAIEIDFRFKQTFQTTIATPHEELGRLKEAVKVFEFLSVLGKDVNKNLSTDFDYVALVHYILRDEGLSETLNGVVETSEDVACLKDFVAQYPKTSESADINLDKFKTLLNNEIVDTDALLFNKQLRYLGLRQKVSKDFSQVPDLSYALRKKNIEDLVTTQVTYLLDGRLINFYEQNKNDAEALRNIIKSKQKFPKKEFEKLKEAFPCILAGIRDYAEYIPLEQGIFDLVIIDEASQVSVAQAFPALLRAKKVLILGDKKQFSNIKAAQARSDTNREYLNGLETSFKRNVSKEATQLVRLGKFNIKTSVLEFFEFISNYNTQLIKHFRGYKEIISYSNKFFYQDSLQVMKIRGKAIAEVIKFSYVEPTAADEVYPNTNAKEVDFIIAELRKLKEADGSASVGIITPHTNQQKLLVERINLLPERDYYFDKLSLKIMTFDTCQGEERDIIFYSMVASEHSDKLWGVFIKDLANVDIEEDGQIKAQRLNVGFSRAKECIHFVLSKPLDGFTGSIGDALRHYLYTLEEAKKERSILEVDAKSKKEPEVLNWFYQTSFWKENKDKIEFIPQFEIGKYLKQLDRTYSHPAYKVDFLLVYRDERGRENKIVIEYDGFQEHFKDADVVNAYNYQNYYSDGDVYRQKVLESYGYKFLRINRFNVGDNPITTLNGRIERLVKDEPTTNPLLHNIHETIEGLQNGKMKECPKCKELRTTQEFRDPSLITGYGRFCHECKNIRIVERIAVTTAKPPPILSDKICPRCSAKMILRNGRRGKFYGCSRFPYCRGTKNISDNNNE</sequence>
<protein>
    <recommendedName>
        <fullName evidence="11">DNA helicase</fullName>
    </recommendedName>
</protein>
<dbReference type="GO" id="GO:0006265">
    <property type="term" value="P:DNA topological change"/>
    <property type="evidence" value="ECO:0007669"/>
    <property type="project" value="InterPro"/>
</dbReference>
<dbReference type="InterPro" id="IPR041677">
    <property type="entry name" value="DNA2/NAM7_AAA_11"/>
</dbReference>
<dbReference type="Pfam" id="PF13086">
    <property type="entry name" value="AAA_11"/>
    <property type="match status" value="2"/>
</dbReference>
<dbReference type="SUPFAM" id="SSF57783">
    <property type="entry name" value="Zinc beta-ribbon"/>
    <property type="match status" value="1"/>
</dbReference>
<dbReference type="PANTHER" id="PTHR43788">
    <property type="entry name" value="DNA2/NAM7 HELICASE FAMILY MEMBER"/>
    <property type="match status" value="1"/>
</dbReference>
<evidence type="ECO:0000256" key="1">
    <source>
        <dbReference type="ARBA" id="ARBA00007913"/>
    </source>
</evidence>
<evidence type="ECO:0000259" key="6">
    <source>
        <dbReference type="Pfam" id="PF01396"/>
    </source>
</evidence>